<dbReference type="CDD" id="cd22157">
    <property type="entry name" value="F-box_AtFBW1-like"/>
    <property type="match status" value="1"/>
</dbReference>
<dbReference type="InterPro" id="IPR036047">
    <property type="entry name" value="F-box-like_dom_sf"/>
</dbReference>
<dbReference type="SUPFAM" id="SSF81383">
    <property type="entry name" value="F-box domain"/>
    <property type="match status" value="1"/>
</dbReference>
<proteinExistence type="predicted"/>
<dbReference type="EMBL" id="KE344401">
    <property type="protein sequence ID" value="EXB60967.1"/>
    <property type="molecule type" value="Genomic_DNA"/>
</dbReference>
<dbReference type="Gene3D" id="1.20.1280.50">
    <property type="match status" value="1"/>
</dbReference>
<dbReference type="PANTHER" id="PTHR31672">
    <property type="entry name" value="BNACNNG10540D PROTEIN"/>
    <property type="match status" value="1"/>
</dbReference>
<sequence>MASFYDLPKEVVEEIMSRVPAISVLRFKCVNKYWHALISALINDQIFVSKHLDYAKNNCHASLIFSDECPHLDHRWIDCDESCKLLLITMVNDSEIDNIRVALEFLKLPLIQNETGYMWQGILDIRQCDGIILLVKDKQTLVLCNPILHEFKILPASKYDPIDSFVELASPFGVGFGYDHRANVYKTIRVFYDHDNTTERAERLNVGPLRGIAFLLSLWSSTDELLMVGKDGRLVSYNLGTQKLRDVTAHGGEIIRRAHFVLPFLYVKSLVSVRDR</sequence>
<dbReference type="InterPro" id="IPR001810">
    <property type="entry name" value="F-box_dom"/>
</dbReference>
<evidence type="ECO:0000313" key="4">
    <source>
        <dbReference type="Proteomes" id="UP000030645"/>
    </source>
</evidence>
<reference evidence="4" key="1">
    <citation type="submission" date="2013-01" db="EMBL/GenBank/DDBJ databases">
        <title>Draft Genome Sequence of a Mulberry Tree, Morus notabilis C.K. Schneid.</title>
        <authorList>
            <person name="He N."/>
            <person name="Zhao S."/>
        </authorList>
    </citation>
    <scope>NUCLEOTIDE SEQUENCE</scope>
</reference>
<accession>W9QZK8</accession>
<reference evidence="2" key="2">
    <citation type="submission" date="2013-06" db="EMBL/GenBank/DDBJ databases">
        <title>Draft Genome Sequence of a Mulberry Tree, Morus notabilis C.K. Schn.</title>
        <authorList>
            <person name="He N."/>
            <person name="Zhao S."/>
        </authorList>
    </citation>
    <scope>NUCLEOTIDE SEQUENCE</scope>
</reference>
<evidence type="ECO:0000259" key="1">
    <source>
        <dbReference type="PROSITE" id="PS50181"/>
    </source>
</evidence>
<dbReference type="Pfam" id="PF00646">
    <property type="entry name" value="F-box"/>
    <property type="match status" value="1"/>
</dbReference>
<dbReference type="STRING" id="981085.W9QZK8"/>
<dbReference type="PANTHER" id="PTHR31672:SF13">
    <property type="entry name" value="F-BOX PROTEIN CPR30-LIKE"/>
    <property type="match status" value="1"/>
</dbReference>
<name>W9QZK8_9ROSA</name>
<dbReference type="AlphaFoldDB" id="W9QZK8"/>
<evidence type="ECO:0000313" key="3">
    <source>
        <dbReference type="EMBL" id="EXB74685.1"/>
    </source>
</evidence>
<evidence type="ECO:0000313" key="2">
    <source>
        <dbReference type="EMBL" id="EXB60967.1"/>
    </source>
</evidence>
<feature type="domain" description="F-box" evidence="1">
    <location>
        <begin position="1"/>
        <end position="50"/>
    </location>
</feature>
<dbReference type="PROSITE" id="PS50181">
    <property type="entry name" value="FBOX"/>
    <property type="match status" value="1"/>
</dbReference>
<dbReference type="InterPro" id="IPR050796">
    <property type="entry name" value="SCF_F-box_component"/>
</dbReference>
<keyword evidence="4" id="KW-1185">Reference proteome</keyword>
<dbReference type="KEGG" id="mnt:21387452"/>
<dbReference type="EMBL" id="KE344654">
    <property type="protein sequence ID" value="EXB74685.1"/>
    <property type="molecule type" value="Genomic_DNA"/>
</dbReference>
<dbReference type="Pfam" id="PF07734">
    <property type="entry name" value="FBA_1"/>
    <property type="match status" value="1"/>
</dbReference>
<gene>
    <name evidence="3" type="ORF">L484_003936</name>
    <name evidence="2" type="ORF">L484_007283</name>
</gene>
<dbReference type="SMART" id="SM00256">
    <property type="entry name" value="FBOX"/>
    <property type="match status" value="1"/>
</dbReference>
<dbReference type="OrthoDB" id="1155905at2759"/>
<dbReference type="InterPro" id="IPR006527">
    <property type="entry name" value="F-box-assoc_dom_typ1"/>
</dbReference>
<organism evidence="2 4">
    <name type="scientific">Morus notabilis</name>
    <dbReference type="NCBI Taxonomy" id="981085"/>
    <lineage>
        <taxon>Eukaryota</taxon>
        <taxon>Viridiplantae</taxon>
        <taxon>Streptophyta</taxon>
        <taxon>Embryophyta</taxon>
        <taxon>Tracheophyta</taxon>
        <taxon>Spermatophyta</taxon>
        <taxon>Magnoliopsida</taxon>
        <taxon>eudicotyledons</taxon>
        <taxon>Gunneridae</taxon>
        <taxon>Pentapetalae</taxon>
        <taxon>rosids</taxon>
        <taxon>fabids</taxon>
        <taxon>Rosales</taxon>
        <taxon>Moraceae</taxon>
        <taxon>Moreae</taxon>
        <taxon>Morus</taxon>
    </lineage>
</organism>
<dbReference type="Proteomes" id="UP000030645">
    <property type="component" value="Unassembled WGS sequence"/>
</dbReference>
<protein>
    <submittedName>
        <fullName evidence="2">Putative F-box protein</fullName>
    </submittedName>
</protein>